<feature type="region of interest" description="Disordered" evidence="1">
    <location>
        <begin position="232"/>
        <end position="273"/>
    </location>
</feature>
<dbReference type="Gene3D" id="2.40.50.90">
    <property type="match status" value="1"/>
</dbReference>
<dbReference type="Gene3D" id="2.30.30.140">
    <property type="match status" value="1"/>
</dbReference>
<dbReference type="InterPro" id="IPR035437">
    <property type="entry name" value="SNase_OB-fold_sf"/>
</dbReference>
<gene>
    <name evidence="3" type="ORF">M5D96_011759</name>
</gene>
<feature type="compositionally biased region" description="Basic and acidic residues" evidence="1">
    <location>
        <begin position="772"/>
        <end position="787"/>
    </location>
</feature>
<dbReference type="InterPro" id="IPR050621">
    <property type="entry name" value="Tudor_domain_containing"/>
</dbReference>
<dbReference type="Proteomes" id="UP001059596">
    <property type="component" value="Unassembled WGS sequence"/>
</dbReference>
<dbReference type="EMBL" id="JAMKOV010000037">
    <property type="protein sequence ID" value="KAI8035416.1"/>
    <property type="molecule type" value="Genomic_DNA"/>
</dbReference>
<feature type="compositionally biased region" description="Basic and acidic residues" evidence="1">
    <location>
        <begin position="64"/>
        <end position="82"/>
    </location>
</feature>
<feature type="domain" description="Tudor" evidence="2">
    <location>
        <begin position="498"/>
        <end position="557"/>
    </location>
</feature>
<feature type="region of interest" description="Disordered" evidence="1">
    <location>
        <begin position="1"/>
        <end position="26"/>
    </location>
</feature>
<dbReference type="InterPro" id="IPR002999">
    <property type="entry name" value="Tudor"/>
</dbReference>
<comment type="caution">
    <text evidence="3">The sequence shown here is derived from an EMBL/GenBank/DDBJ whole genome shotgun (WGS) entry which is preliminary data.</text>
</comment>
<dbReference type="SUPFAM" id="SSF63748">
    <property type="entry name" value="Tudor/PWWP/MBT"/>
    <property type="match status" value="1"/>
</dbReference>
<organism evidence="3 4">
    <name type="scientific">Drosophila gunungcola</name>
    <name type="common">fruit fly</name>
    <dbReference type="NCBI Taxonomy" id="103775"/>
    <lineage>
        <taxon>Eukaryota</taxon>
        <taxon>Metazoa</taxon>
        <taxon>Ecdysozoa</taxon>
        <taxon>Arthropoda</taxon>
        <taxon>Hexapoda</taxon>
        <taxon>Insecta</taxon>
        <taxon>Pterygota</taxon>
        <taxon>Neoptera</taxon>
        <taxon>Endopterygota</taxon>
        <taxon>Diptera</taxon>
        <taxon>Brachycera</taxon>
        <taxon>Muscomorpha</taxon>
        <taxon>Ephydroidea</taxon>
        <taxon>Drosophilidae</taxon>
        <taxon>Drosophila</taxon>
        <taxon>Sophophora</taxon>
    </lineage>
</organism>
<proteinExistence type="predicted"/>
<dbReference type="AlphaFoldDB" id="A0A9P9YEJ5"/>
<evidence type="ECO:0000313" key="4">
    <source>
        <dbReference type="Proteomes" id="UP001059596"/>
    </source>
</evidence>
<evidence type="ECO:0000313" key="3">
    <source>
        <dbReference type="EMBL" id="KAI8035416.1"/>
    </source>
</evidence>
<name>A0A9P9YEJ5_9MUSC</name>
<evidence type="ECO:0000256" key="1">
    <source>
        <dbReference type="SAM" id="MobiDB-lite"/>
    </source>
</evidence>
<reference evidence="3" key="1">
    <citation type="journal article" date="2023" name="Genome Biol. Evol.">
        <title>Long-read-based Genome Assembly of Drosophila gunungcola Reveals Fewer Chemosensory Genes in Flower-breeding Species.</title>
        <authorList>
            <person name="Negi A."/>
            <person name="Liao B.Y."/>
            <person name="Yeh S.D."/>
        </authorList>
    </citation>
    <scope>NUCLEOTIDE SEQUENCE</scope>
    <source>
        <strain evidence="3">Sukarami</strain>
    </source>
</reference>
<sequence length="787" mass="89553">MQMERKNLANDQAQKEVINLDTSKPSDLTGKSKLHAVLALQKPWDLANLDSEFSIHSKSHNNCWERSKPADFTSKDSCDQEKPINQLVAGDQGQKEVTPEPSAVSGKSKLLAVFALRKPCDQAKLDSEYSNNPKSHQNCRENPKPAPLTSKEACERKNPFIQVVAGDQAQKKVINPVTSKPSDLAGKSKFHAVLALQKPWDLAKLDSEFSIHPISHHSCWERPKLAPLTSKEACGQEKPISQPDYHDDFPSCVPSHASSSSSHVKSQEDNKTKGISHLSQIKLLAGPGPDKQDAQVAPPKTELCTRAIQLVPGGKEEYMKQWLISAAGLPTNQSPKEPVEQEAIELPCSKSLQESLAPDSDEEELAETNPFAKDTTDPQALPVDNPEAEEPNDFMQRLQFRAAIPESCLTDAVFMVDKPRDAVALGKELPTLRLQDNCREQDQIMISVCKIYSPFQFWFHFVNGFQDTNMLAELNRNINHHYNHERMESYSNPLSTYFLKAGYICAANHRAGWRRARILTTPPKDADWVFIYYVDYASAAKVSPNDLRFLPDWFTDWPALAVRGTLSYVHPLGLHWPPDSTHQFRRLVLKRELHAQVTEMDADAGILFLRLSETKTFDQSINKKLVIANLAGKSDHYSRELIEYNCGRRLRYLRERLPSFEILESRVIPLRDEEFETEFDDIIYSPSFYKDFQLPELSNPFRSGLLEALAAWMPAYRKEQEHWSQIYRKANQKVREAQHRAVLGRQEIAQDEEIEEDQQNELEPMDPGKQNEPNEQKEDLEQKKELK</sequence>
<feature type="compositionally biased region" description="Acidic residues" evidence="1">
    <location>
        <begin position="749"/>
        <end position="764"/>
    </location>
</feature>
<dbReference type="Pfam" id="PF00567">
    <property type="entry name" value="TUDOR"/>
    <property type="match status" value="1"/>
</dbReference>
<dbReference type="PROSITE" id="PS50304">
    <property type="entry name" value="TUDOR"/>
    <property type="match status" value="1"/>
</dbReference>
<dbReference type="GO" id="GO:0005737">
    <property type="term" value="C:cytoplasm"/>
    <property type="evidence" value="ECO:0007669"/>
    <property type="project" value="UniProtKB-ARBA"/>
</dbReference>
<evidence type="ECO:0000259" key="2">
    <source>
        <dbReference type="PROSITE" id="PS50304"/>
    </source>
</evidence>
<feature type="region of interest" description="Disordered" evidence="1">
    <location>
        <begin position="744"/>
        <end position="787"/>
    </location>
</feature>
<dbReference type="PANTHER" id="PTHR22948:SF76">
    <property type="entry name" value="FI20010P1-RELATED"/>
    <property type="match status" value="1"/>
</dbReference>
<keyword evidence="4" id="KW-1185">Reference proteome</keyword>
<feature type="region of interest" description="Disordered" evidence="1">
    <location>
        <begin position="125"/>
        <end position="148"/>
    </location>
</feature>
<feature type="region of interest" description="Disordered" evidence="1">
    <location>
        <begin position="353"/>
        <end position="389"/>
    </location>
</feature>
<dbReference type="PANTHER" id="PTHR22948">
    <property type="entry name" value="TUDOR DOMAIN CONTAINING PROTEIN"/>
    <property type="match status" value="1"/>
</dbReference>
<feature type="region of interest" description="Disordered" evidence="1">
    <location>
        <begin position="64"/>
        <end position="103"/>
    </location>
</feature>
<feature type="compositionally biased region" description="Low complexity" evidence="1">
    <location>
        <begin position="250"/>
        <end position="264"/>
    </location>
</feature>
<protein>
    <recommendedName>
        <fullName evidence="2">Tudor domain-containing protein</fullName>
    </recommendedName>
</protein>
<accession>A0A9P9YEJ5</accession>